<organism evidence="2">
    <name type="scientific">Desulfobacca acetoxidans</name>
    <dbReference type="NCBI Taxonomy" id="60893"/>
    <lineage>
        <taxon>Bacteria</taxon>
        <taxon>Pseudomonadati</taxon>
        <taxon>Thermodesulfobacteriota</taxon>
        <taxon>Desulfobaccia</taxon>
        <taxon>Desulfobaccales</taxon>
        <taxon>Desulfobaccaceae</taxon>
        <taxon>Desulfobacca</taxon>
    </lineage>
</organism>
<evidence type="ECO:0000259" key="1">
    <source>
        <dbReference type="Pfam" id="PF07603"/>
    </source>
</evidence>
<name>A0A7V4G8G8_9BACT</name>
<gene>
    <name evidence="2" type="ORF">ENT08_05580</name>
</gene>
<protein>
    <submittedName>
        <fullName evidence="2">DUF1566 domain-containing protein</fullName>
    </submittedName>
</protein>
<evidence type="ECO:0000313" key="2">
    <source>
        <dbReference type="EMBL" id="HGS05196.1"/>
    </source>
</evidence>
<dbReference type="EMBL" id="DSXI01000331">
    <property type="protein sequence ID" value="HGS05196.1"/>
    <property type="molecule type" value="Genomic_DNA"/>
</dbReference>
<proteinExistence type="predicted"/>
<comment type="caution">
    <text evidence="2">The sequence shown here is derived from an EMBL/GenBank/DDBJ whole genome shotgun (WGS) entry which is preliminary data.</text>
</comment>
<dbReference type="AlphaFoldDB" id="A0A7V4G8G8"/>
<accession>A0A7V4G8G8</accession>
<dbReference type="Pfam" id="PF07603">
    <property type="entry name" value="Lcl_C"/>
    <property type="match status" value="1"/>
</dbReference>
<sequence>MKPWHGVGIMVLSLVLVWGCGTPEVLQGREGQGRGQPSRAGTLQPERFSKAADGVITDRATGLDWYVSPQPHNSWHEAKAWTEHLTVAGGGWRLPTLAELKALYQKGASAIHTDPAFQAPGAWVWSGELKDPSFAWGFAFYSGLEGWHSLDYGCGRVAFAVRSRK</sequence>
<feature type="domain" description="Lcl C-terminal" evidence="1">
    <location>
        <begin position="54"/>
        <end position="149"/>
    </location>
</feature>
<dbReference type="InterPro" id="IPR011460">
    <property type="entry name" value="Lcl_C"/>
</dbReference>
<reference evidence="2" key="1">
    <citation type="journal article" date="2020" name="mSystems">
        <title>Genome- and Community-Level Interaction Insights into Carbon Utilization and Element Cycling Functions of Hydrothermarchaeota in Hydrothermal Sediment.</title>
        <authorList>
            <person name="Zhou Z."/>
            <person name="Liu Y."/>
            <person name="Xu W."/>
            <person name="Pan J."/>
            <person name="Luo Z.H."/>
            <person name="Li M."/>
        </authorList>
    </citation>
    <scope>NUCLEOTIDE SEQUENCE [LARGE SCALE GENOMIC DNA]</scope>
    <source>
        <strain evidence="2">SpSt-548</strain>
    </source>
</reference>